<dbReference type="AlphaFoldDB" id="A0A3N4PGA4"/>
<dbReference type="RefSeq" id="WP_123849192.1">
    <property type="nucleotide sequence ID" value="NZ_RPDH01000003.1"/>
</dbReference>
<dbReference type="OrthoDB" id="1257496at2"/>
<dbReference type="EMBL" id="RPDH01000003">
    <property type="protein sequence ID" value="RPE05549.1"/>
    <property type="molecule type" value="Genomic_DNA"/>
</dbReference>
<evidence type="ECO:0000313" key="2">
    <source>
        <dbReference type="Proteomes" id="UP000278351"/>
    </source>
</evidence>
<gene>
    <name evidence="1" type="ORF">EGT74_24510</name>
</gene>
<proteinExistence type="predicted"/>
<comment type="caution">
    <text evidence="1">The sequence shown here is derived from an EMBL/GenBank/DDBJ whole genome shotgun (WGS) entry which is preliminary data.</text>
</comment>
<reference evidence="1 2" key="1">
    <citation type="submission" date="2018-11" db="EMBL/GenBank/DDBJ databases">
        <title>Chitinophaga lutea sp.nov., isolate from arsenic contaminated soil.</title>
        <authorList>
            <person name="Zong Y."/>
        </authorList>
    </citation>
    <scope>NUCLEOTIDE SEQUENCE [LARGE SCALE GENOMIC DNA]</scope>
    <source>
        <strain evidence="1 2">ZY74</strain>
    </source>
</reference>
<protein>
    <submittedName>
        <fullName evidence="1">Uncharacterized protein</fullName>
    </submittedName>
</protein>
<sequence>MGVGFKRTLTTGDIPVFQGDGKDIQLAQGGFLLDITGLPASSVIKAGTPMSFDESTRIAKVIITGVVYENAGAAATSYKVEKGHSFKVGDNFGAVVGDDAYPITVIDTSNAAYDMITVGTTIGAVAAGALVFKSSATGANAAAFAFPPKGLLFAETTVESGESVSVVIRGTVYARRVPYSADLAAALPLIIYSQSF</sequence>
<accession>A0A3N4PGA4</accession>
<keyword evidence="2" id="KW-1185">Reference proteome</keyword>
<evidence type="ECO:0000313" key="1">
    <source>
        <dbReference type="EMBL" id="RPE05549.1"/>
    </source>
</evidence>
<name>A0A3N4PGA4_9BACT</name>
<organism evidence="1 2">
    <name type="scientific">Chitinophaga lutea</name>
    <dbReference type="NCBI Taxonomy" id="2488634"/>
    <lineage>
        <taxon>Bacteria</taxon>
        <taxon>Pseudomonadati</taxon>
        <taxon>Bacteroidota</taxon>
        <taxon>Chitinophagia</taxon>
        <taxon>Chitinophagales</taxon>
        <taxon>Chitinophagaceae</taxon>
        <taxon>Chitinophaga</taxon>
    </lineage>
</organism>
<dbReference type="Proteomes" id="UP000278351">
    <property type="component" value="Unassembled WGS sequence"/>
</dbReference>